<evidence type="ECO:0000313" key="1">
    <source>
        <dbReference type="EMBL" id="KAK4224117.1"/>
    </source>
</evidence>
<keyword evidence="2" id="KW-1185">Reference proteome</keyword>
<sequence>MAPLPQQPSDAAIGKRPARLDATAPSFPAPSSSHAGAASAATSAATVVGRSGTQFGHPASVVLFVPAPRQARNLILHQKYYGEVTVLPFPPPPTTQACSVIINITTVSLPPQSLDPPLPPSSQTRLPHTLIPLAPLPPPWFNTTTTGPDETRSPRIQASETVNTFTFFRPMECRAHRRVAEVEAYDLMIKGFSSNYKGNPDLERSQTPPPAVVLRTTIYVDVVGTMILPILLAFFTIMMPQRGLVICGKSRARTALLIDDGPLRNRLFVMILSDFTAQIMATSIFPSAQFWRRREMVFCTMPFNTVGAIRGTLDPLLFINNCRKRVNSNTGSKFRVIAFFGLAEQMIDSVRHISAVTFTELLCGQDGFKFGARLLCRVSDRMLRALL</sequence>
<organism evidence="1 2">
    <name type="scientific">Podospora fimiseda</name>
    <dbReference type="NCBI Taxonomy" id="252190"/>
    <lineage>
        <taxon>Eukaryota</taxon>
        <taxon>Fungi</taxon>
        <taxon>Dikarya</taxon>
        <taxon>Ascomycota</taxon>
        <taxon>Pezizomycotina</taxon>
        <taxon>Sordariomycetes</taxon>
        <taxon>Sordariomycetidae</taxon>
        <taxon>Sordariales</taxon>
        <taxon>Podosporaceae</taxon>
        <taxon>Podospora</taxon>
    </lineage>
</organism>
<dbReference type="AlphaFoldDB" id="A0AAN7GQJ7"/>
<accession>A0AAN7GQJ7</accession>
<name>A0AAN7GQJ7_9PEZI</name>
<proteinExistence type="predicted"/>
<dbReference type="EMBL" id="MU865403">
    <property type="protein sequence ID" value="KAK4224117.1"/>
    <property type="molecule type" value="Genomic_DNA"/>
</dbReference>
<dbReference type="Proteomes" id="UP001301958">
    <property type="component" value="Unassembled WGS sequence"/>
</dbReference>
<comment type="caution">
    <text evidence="1">The sequence shown here is derived from an EMBL/GenBank/DDBJ whole genome shotgun (WGS) entry which is preliminary data.</text>
</comment>
<reference evidence="1" key="2">
    <citation type="submission" date="2023-05" db="EMBL/GenBank/DDBJ databases">
        <authorList>
            <consortium name="Lawrence Berkeley National Laboratory"/>
            <person name="Steindorff A."/>
            <person name="Hensen N."/>
            <person name="Bonometti L."/>
            <person name="Westerberg I."/>
            <person name="Brannstrom I.O."/>
            <person name="Guillou S."/>
            <person name="Cros-Aarteil S."/>
            <person name="Calhoun S."/>
            <person name="Haridas S."/>
            <person name="Kuo A."/>
            <person name="Mondo S."/>
            <person name="Pangilinan J."/>
            <person name="Riley R."/>
            <person name="Labutti K."/>
            <person name="Andreopoulos B."/>
            <person name="Lipzen A."/>
            <person name="Chen C."/>
            <person name="Yanf M."/>
            <person name="Daum C."/>
            <person name="Ng V."/>
            <person name="Clum A."/>
            <person name="Ohm R."/>
            <person name="Martin F."/>
            <person name="Silar P."/>
            <person name="Natvig D."/>
            <person name="Lalanne C."/>
            <person name="Gautier V."/>
            <person name="Ament-Velasquez S.L."/>
            <person name="Kruys A."/>
            <person name="Hutchinson M.I."/>
            <person name="Powell A.J."/>
            <person name="Barry K."/>
            <person name="Miller A.N."/>
            <person name="Grigoriev I.V."/>
            <person name="Debuchy R."/>
            <person name="Gladieux P."/>
            <person name="Thoren M.H."/>
            <person name="Johannesson H."/>
        </authorList>
    </citation>
    <scope>NUCLEOTIDE SEQUENCE</scope>
    <source>
        <strain evidence="1">CBS 990.96</strain>
    </source>
</reference>
<reference evidence="1" key="1">
    <citation type="journal article" date="2023" name="Mol. Phylogenet. Evol.">
        <title>Genome-scale phylogeny and comparative genomics of the fungal order Sordariales.</title>
        <authorList>
            <person name="Hensen N."/>
            <person name="Bonometti L."/>
            <person name="Westerberg I."/>
            <person name="Brannstrom I.O."/>
            <person name="Guillou S."/>
            <person name="Cros-Aarteil S."/>
            <person name="Calhoun S."/>
            <person name="Haridas S."/>
            <person name="Kuo A."/>
            <person name="Mondo S."/>
            <person name="Pangilinan J."/>
            <person name="Riley R."/>
            <person name="LaButti K."/>
            <person name="Andreopoulos B."/>
            <person name="Lipzen A."/>
            <person name="Chen C."/>
            <person name="Yan M."/>
            <person name="Daum C."/>
            <person name="Ng V."/>
            <person name="Clum A."/>
            <person name="Steindorff A."/>
            <person name="Ohm R.A."/>
            <person name="Martin F."/>
            <person name="Silar P."/>
            <person name="Natvig D.O."/>
            <person name="Lalanne C."/>
            <person name="Gautier V."/>
            <person name="Ament-Velasquez S.L."/>
            <person name="Kruys A."/>
            <person name="Hutchinson M.I."/>
            <person name="Powell A.J."/>
            <person name="Barry K."/>
            <person name="Miller A.N."/>
            <person name="Grigoriev I.V."/>
            <person name="Debuchy R."/>
            <person name="Gladieux P."/>
            <person name="Hiltunen Thoren M."/>
            <person name="Johannesson H."/>
        </authorList>
    </citation>
    <scope>NUCLEOTIDE SEQUENCE</scope>
    <source>
        <strain evidence="1">CBS 990.96</strain>
    </source>
</reference>
<evidence type="ECO:0000313" key="2">
    <source>
        <dbReference type="Proteomes" id="UP001301958"/>
    </source>
</evidence>
<protein>
    <submittedName>
        <fullName evidence="1">Uncharacterized protein</fullName>
    </submittedName>
</protein>
<gene>
    <name evidence="1" type="ORF">QBC38DRAFT_458630</name>
</gene>